<keyword evidence="2 9" id="KW-0863">Zinc-finger</keyword>
<keyword evidence="3 9" id="KW-0862">Zinc</keyword>
<evidence type="ECO:0000256" key="7">
    <source>
        <dbReference type="ARBA" id="ARBA00023170"/>
    </source>
</evidence>
<reference evidence="13 14" key="1">
    <citation type="journal article" date="2023" name="Sci. Data">
        <title>Genome assembly of the Korean intertidal mud-creeper Batillaria attramentaria.</title>
        <authorList>
            <person name="Patra A.K."/>
            <person name="Ho P.T."/>
            <person name="Jun S."/>
            <person name="Lee S.J."/>
            <person name="Kim Y."/>
            <person name="Won Y.J."/>
        </authorList>
    </citation>
    <scope>NUCLEOTIDE SEQUENCE [LARGE SCALE GENOMIC DNA]</scope>
    <source>
        <strain evidence="13">Wonlab-2016</strain>
    </source>
</reference>
<organism evidence="13 14">
    <name type="scientific">Batillaria attramentaria</name>
    <dbReference type="NCBI Taxonomy" id="370345"/>
    <lineage>
        <taxon>Eukaryota</taxon>
        <taxon>Metazoa</taxon>
        <taxon>Spiralia</taxon>
        <taxon>Lophotrochozoa</taxon>
        <taxon>Mollusca</taxon>
        <taxon>Gastropoda</taxon>
        <taxon>Caenogastropoda</taxon>
        <taxon>Sorbeoconcha</taxon>
        <taxon>Cerithioidea</taxon>
        <taxon>Batillariidae</taxon>
        <taxon>Batillaria</taxon>
    </lineage>
</organism>
<dbReference type="GO" id="GO:0008270">
    <property type="term" value="F:zinc ion binding"/>
    <property type="evidence" value="ECO:0007669"/>
    <property type="project" value="UniProtKB-KW"/>
</dbReference>
<keyword evidence="4 9" id="KW-0805">Transcription regulation</keyword>
<gene>
    <name evidence="13" type="ORF">BaRGS_00020727</name>
</gene>
<protein>
    <submittedName>
        <fullName evidence="13">Uncharacterized protein</fullName>
    </submittedName>
</protein>
<dbReference type="SUPFAM" id="SSF57716">
    <property type="entry name" value="Glucocorticoid receptor-like (DNA-binding domain)"/>
    <property type="match status" value="1"/>
</dbReference>
<dbReference type="SMART" id="SM00399">
    <property type="entry name" value="ZnF_C4"/>
    <property type="match status" value="1"/>
</dbReference>
<feature type="domain" description="NR LBD" evidence="12">
    <location>
        <begin position="246"/>
        <end position="468"/>
    </location>
</feature>
<evidence type="ECO:0000256" key="2">
    <source>
        <dbReference type="ARBA" id="ARBA00022771"/>
    </source>
</evidence>
<name>A0ABD0KLI9_9CAEN</name>
<comment type="similarity">
    <text evidence="9">Belongs to the nuclear hormone receptor family.</text>
</comment>
<evidence type="ECO:0000313" key="13">
    <source>
        <dbReference type="EMBL" id="KAK7487982.1"/>
    </source>
</evidence>
<dbReference type="PROSITE" id="PS51030">
    <property type="entry name" value="NUCLEAR_REC_DBD_2"/>
    <property type="match status" value="1"/>
</dbReference>
<evidence type="ECO:0000259" key="11">
    <source>
        <dbReference type="PROSITE" id="PS51030"/>
    </source>
</evidence>
<dbReference type="GO" id="GO:0005634">
    <property type="term" value="C:nucleus"/>
    <property type="evidence" value="ECO:0007669"/>
    <property type="project" value="UniProtKB-SubCell"/>
</dbReference>
<dbReference type="Gene3D" id="1.10.565.10">
    <property type="entry name" value="Retinoid X Receptor"/>
    <property type="match status" value="1"/>
</dbReference>
<evidence type="ECO:0000256" key="5">
    <source>
        <dbReference type="ARBA" id="ARBA00023125"/>
    </source>
</evidence>
<dbReference type="GO" id="GO:0003677">
    <property type="term" value="F:DNA binding"/>
    <property type="evidence" value="ECO:0007669"/>
    <property type="project" value="UniProtKB-KW"/>
</dbReference>
<dbReference type="InterPro" id="IPR001723">
    <property type="entry name" value="Nuclear_hrmn_rcpt"/>
</dbReference>
<dbReference type="InterPro" id="IPR050234">
    <property type="entry name" value="Nuclear_hormone_rcpt_NR1"/>
</dbReference>
<dbReference type="SMART" id="SM00430">
    <property type="entry name" value="HOLI"/>
    <property type="match status" value="1"/>
</dbReference>
<keyword evidence="14" id="KW-1185">Reference proteome</keyword>
<feature type="domain" description="Nuclear receptor" evidence="11">
    <location>
        <begin position="99"/>
        <end position="174"/>
    </location>
</feature>
<comment type="caution">
    <text evidence="13">The sequence shown here is derived from an EMBL/GenBank/DDBJ whole genome shotgun (WGS) entry which is preliminary data.</text>
</comment>
<dbReference type="InterPro" id="IPR001628">
    <property type="entry name" value="Znf_hrmn_rcpt"/>
</dbReference>
<accession>A0ABD0KLI9</accession>
<proteinExistence type="inferred from homology"/>
<feature type="compositionally biased region" description="Polar residues" evidence="10">
    <location>
        <begin position="57"/>
        <end position="66"/>
    </location>
</feature>
<dbReference type="PANTHER" id="PTHR24082">
    <property type="entry name" value="NUCLEAR HORMONE RECEPTOR"/>
    <property type="match status" value="1"/>
</dbReference>
<evidence type="ECO:0000256" key="10">
    <source>
        <dbReference type="SAM" id="MobiDB-lite"/>
    </source>
</evidence>
<evidence type="ECO:0000256" key="8">
    <source>
        <dbReference type="ARBA" id="ARBA00023242"/>
    </source>
</evidence>
<dbReference type="PRINTS" id="PR00047">
    <property type="entry name" value="STROIDFINGER"/>
</dbReference>
<keyword evidence="6 9" id="KW-0804">Transcription</keyword>
<evidence type="ECO:0000259" key="12">
    <source>
        <dbReference type="PROSITE" id="PS51843"/>
    </source>
</evidence>
<dbReference type="CDD" id="cd06916">
    <property type="entry name" value="NR_DBD_like"/>
    <property type="match status" value="1"/>
</dbReference>
<dbReference type="Pfam" id="PF00104">
    <property type="entry name" value="Hormone_recep"/>
    <property type="match status" value="1"/>
</dbReference>
<keyword evidence="8 9" id="KW-0539">Nucleus</keyword>
<evidence type="ECO:0000256" key="4">
    <source>
        <dbReference type="ARBA" id="ARBA00023015"/>
    </source>
</evidence>
<keyword evidence="1 9" id="KW-0479">Metal-binding</keyword>
<keyword evidence="7 9" id="KW-0675">Receptor</keyword>
<dbReference type="PRINTS" id="PR00398">
    <property type="entry name" value="STRDHORMONER"/>
</dbReference>
<dbReference type="AlphaFoldDB" id="A0ABD0KLI9"/>
<evidence type="ECO:0000256" key="9">
    <source>
        <dbReference type="RuleBase" id="RU004334"/>
    </source>
</evidence>
<dbReference type="InterPro" id="IPR035500">
    <property type="entry name" value="NHR-like_dom_sf"/>
</dbReference>
<dbReference type="PANTHER" id="PTHR24082:SF506">
    <property type="entry name" value="NR LBD DOMAIN-CONTAINING PROTEIN"/>
    <property type="match status" value="1"/>
</dbReference>
<sequence>MADDNTCVSVGQECSQPVTSTLDTLPMTSTLDTLPMTSTLDTLPTLEREVRSAGFSYTTNDAAMTSDSDEGHVTSTSIPEAQKGASRKHPRPTSVNNKLPPCRICADAASGFHYGVNSCEACKRFFRRALKRKRNFKCRGQKNCVIKGKKNNLCGFCRYKRCLALGMSKLASKTGRYTHEKRAQDIMEVQQLSVNSSLLAIPEVEVSDIVRKLVAVHSKVITNADVPEVEMLRRAEQVREATRLKQEVFGIRDTLSAEQYNEVFQVTGLDVDERKKLMEFVAKSIDVFVHGYVTFGKGVPGFSTLSLTDQANLLKLARCEVWFLSAYKGFFSHLQIFYAPNRDCRHKSDLERLLGKDYTETAFRLANRLQALELTVEEVIVLKAVCLTFADRCPMEDAGRVEDVQWTMLRCLLYLLQKNHADVAMFGKVMDWLMAVRNLTDLSQKALANIHFANAIRKNATLVDMILI</sequence>
<evidence type="ECO:0000256" key="6">
    <source>
        <dbReference type="ARBA" id="ARBA00023163"/>
    </source>
</evidence>
<dbReference type="InterPro" id="IPR013088">
    <property type="entry name" value="Znf_NHR/GATA"/>
</dbReference>
<comment type="subcellular location">
    <subcellularLocation>
        <location evidence="9">Nucleus</location>
    </subcellularLocation>
</comment>
<dbReference type="PROSITE" id="PS51843">
    <property type="entry name" value="NR_LBD"/>
    <property type="match status" value="1"/>
</dbReference>
<dbReference type="Proteomes" id="UP001519460">
    <property type="component" value="Unassembled WGS sequence"/>
</dbReference>
<keyword evidence="5 9" id="KW-0238">DNA-binding</keyword>
<dbReference type="PROSITE" id="PS00031">
    <property type="entry name" value="NUCLEAR_REC_DBD_1"/>
    <property type="match status" value="1"/>
</dbReference>
<evidence type="ECO:0000256" key="1">
    <source>
        <dbReference type="ARBA" id="ARBA00022723"/>
    </source>
</evidence>
<feature type="region of interest" description="Disordered" evidence="10">
    <location>
        <begin position="57"/>
        <end position="95"/>
    </location>
</feature>
<dbReference type="Gene3D" id="3.30.50.10">
    <property type="entry name" value="Erythroid Transcription Factor GATA-1, subunit A"/>
    <property type="match status" value="1"/>
</dbReference>
<evidence type="ECO:0000256" key="3">
    <source>
        <dbReference type="ARBA" id="ARBA00022833"/>
    </source>
</evidence>
<dbReference type="Pfam" id="PF00105">
    <property type="entry name" value="zf-C4"/>
    <property type="match status" value="1"/>
</dbReference>
<dbReference type="EMBL" id="JACVVK020000156">
    <property type="protein sequence ID" value="KAK7487982.1"/>
    <property type="molecule type" value="Genomic_DNA"/>
</dbReference>
<dbReference type="SUPFAM" id="SSF48508">
    <property type="entry name" value="Nuclear receptor ligand-binding domain"/>
    <property type="match status" value="1"/>
</dbReference>
<evidence type="ECO:0000313" key="14">
    <source>
        <dbReference type="Proteomes" id="UP001519460"/>
    </source>
</evidence>
<dbReference type="InterPro" id="IPR000536">
    <property type="entry name" value="Nucl_hrmn_rcpt_lig-bd"/>
</dbReference>